<keyword evidence="1 3" id="KW-0963">Cytoplasm</keyword>
<reference evidence="5" key="1">
    <citation type="submission" date="2016-10" db="EMBL/GenBank/DDBJ databases">
        <authorList>
            <person name="Varghese N."/>
            <person name="Submissions S."/>
        </authorList>
    </citation>
    <scope>NUCLEOTIDE SEQUENCE [LARGE SCALE GENOMIC DNA]</scope>
    <source>
        <strain evidence="5">CGMCC 1.6963</strain>
    </source>
</reference>
<comment type="subcellular location">
    <subcellularLocation>
        <location evidence="3">Cytoplasm</location>
    </subcellularLocation>
</comment>
<proteinExistence type="inferred from homology"/>
<dbReference type="GO" id="GO:0005737">
    <property type="term" value="C:cytoplasm"/>
    <property type="evidence" value="ECO:0007669"/>
    <property type="project" value="UniProtKB-SubCell"/>
</dbReference>
<dbReference type="GO" id="GO:0006777">
    <property type="term" value="P:Mo-molybdopterin cofactor biosynthetic process"/>
    <property type="evidence" value="ECO:0007669"/>
    <property type="project" value="UniProtKB-UniRule"/>
</dbReference>
<dbReference type="NCBIfam" id="NF001943">
    <property type="entry name" value="PRK00724.1-2"/>
    <property type="match status" value="1"/>
</dbReference>
<dbReference type="GO" id="GO:0016783">
    <property type="term" value="F:sulfurtransferase activity"/>
    <property type="evidence" value="ECO:0007669"/>
    <property type="project" value="InterPro"/>
</dbReference>
<dbReference type="Gene3D" id="3.40.140.10">
    <property type="entry name" value="Cytidine Deaminase, domain 2"/>
    <property type="match status" value="1"/>
</dbReference>
<dbReference type="SUPFAM" id="SSF53927">
    <property type="entry name" value="Cytidine deaminase-like"/>
    <property type="match status" value="1"/>
</dbReference>
<dbReference type="Proteomes" id="UP000199019">
    <property type="component" value="Unassembled WGS sequence"/>
</dbReference>
<dbReference type="STRING" id="587636.SAMN05216199_2308"/>
<dbReference type="EMBL" id="FOHB01000003">
    <property type="protein sequence ID" value="SES16909.1"/>
    <property type="molecule type" value="Genomic_DNA"/>
</dbReference>
<feature type="active site" description="Cysteine persulfide intermediate" evidence="3">
    <location>
        <position position="114"/>
    </location>
</feature>
<organism evidence="4 5">
    <name type="scientific">Pedococcus cremeus</name>
    <dbReference type="NCBI Taxonomy" id="587636"/>
    <lineage>
        <taxon>Bacteria</taxon>
        <taxon>Bacillati</taxon>
        <taxon>Actinomycetota</taxon>
        <taxon>Actinomycetes</taxon>
        <taxon>Micrococcales</taxon>
        <taxon>Intrasporangiaceae</taxon>
        <taxon>Pedococcus</taxon>
    </lineage>
</organism>
<evidence type="ECO:0000313" key="4">
    <source>
        <dbReference type="EMBL" id="SES16909.1"/>
    </source>
</evidence>
<dbReference type="PANTHER" id="PTHR30592">
    <property type="entry name" value="FORMATE DEHYDROGENASE"/>
    <property type="match status" value="1"/>
</dbReference>
<gene>
    <name evidence="3" type="primary">fdhD</name>
    <name evidence="4" type="ORF">SAMN05216199_2308</name>
</gene>
<evidence type="ECO:0000256" key="1">
    <source>
        <dbReference type="ARBA" id="ARBA00022490"/>
    </source>
</evidence>
<evidence type="ECO:0000256" key="2">
    <source>
        <dbReference type="ARBA" id="ARBA00023150"/>
    </source>
</evidence>
<dbReference type="InterPro" id="IPR003786">
    <property type="entry name" value="FdhD"/>
</dbReference>
<evidence type="ECO:0000313" key="5">
    <source>
        <dbReference type="Proteomes" id="UP000199019"/>
    </source>
</evidence>
<dbReference type="HAMAP" id="MF_00187">
    <property type="entry name" value="FdhD"/>
    <property type="match status" value="1"/>
</dbReference>
<dbReference type="Gene3D" id="3.10.20.10">
    <property type="match status" value="1"/>
</dbReference>
<sequence>MPSTRVVVEDPGSPVVSSRPDTLAVEEPLEIRVGGDSIYVTMRTPGDDFDLAIGYLLTEGVVPGADAVHHAMHCLDEDETGSPTFNVVDITLAPGTVVDTSRSERAGSYTSSACGVCGKTSIDAITTKSRYAVTDDPVRLSPDVVAGLPDALRAQQKVFDRTGGLHAAGLFTADGELLAVREDVGRHNAVDKVVGWAGREGLLPLAGHVLVVSGRASFELTQKAVMAGIPVLASVSAPSSLAVDLAQESGMTLVGFVRPPRLTVYAGGHRLGL</sequence>
<evidence type="ECO:0000256" key="3">
    <source>
        <dbReference type="HAMAP-Rule" id="MF_00187"/>
    </source>
</evidence>
<dbReference type="Pfam" id="PF02634">
    <property type="entry name" value="FdhD-NarQ"/>
    <property type="match status" value="1"/>
</dbReference>
<protein>
    <recommendedName>
        <fullName evidence="3">Sulfur carrier protein FdhD</fullName>
    </recommendedName>
</protein>
<comment type="similarity">
    <text evidence="3">Belongs to the FdhD family.</text>
</comment>
<feature type="binding site" evidence="3">
    <location>
        <begin position="256"/>
        <end position="261"/>
    </location>
    <ligand>
        <name>Mo-bis(molybdopterin guanine dinucleotide)</name>
        <dbReference type="ChEBI" id="CHEBI:60539"/>
    </ligand>
</feature>
<dbReference type="NCBIfam" id="TIGR00129">
    <property type="entry name" value="fdhD_narQ"/>
    <property type="match status" value="1"/>
</dbReference>
<dbReference type="AlphaFoldDB" id="A0A1H9V5S3"/>
<keyword evidence="2 3" id="KW-0501">Molybdenum cofactor biosynthesis</keyword>
<dbReference type="GO" id="GO:0097163">
    <property type="term" value="F:sulfur carrier activity"/>
    <property type="evidence" value="ECO:0007669"/>
    <property type="project" value="UniProtKB-UniRule"/>
</dbReference>
<dbReference type="InterPro" id="IPR016193">
    <property type="entry name" value="Cytidine_deaminase-like"/>
</dbReference>
<accession>A0A1H9V5S3</accession>
<keyword evidence="5" id="KW-1185">Reference proteome</keyword>
<name>A0A1H9V5S3_9MICO</name>
<comment type="function">
    <text evidence="3">Required for formate dehydrogenase (FDH) activity. Acts as a sulfur carrier protein that transfers sulfur from IscS to the molybdenum cofactor prior to its insertion into FDH.</text>
</comment>
<dbReference type="PIRSF" id="PIRSF015626">
    <property type="entry name" value="FdhD"/>
    <property type="match status" value="1"/>
</dbReference>
<dbReference type="PANTHER" id="PTHR30592:SF1">
    <property type="entry name" value="SULFUR CARRIER PROTEIN FDHD"/>
    <property type="match status" value="1"/>
</dbReference>